<proteinExistence type="predicted"/>
<dbReference type="RefSeq" id="WP_216940724.1">
    <property type="nucleotide sequence ID" value="NZ_CP077062.1"/>
</dbReference>
<dbReference type="PANTHER" id="PTHR21240:SF28">
    <property type="entry name" value="ISO-OROTATE DECARBOXYLASE (EUROFUNG)"/>
    <property type="match status" value="1"/>
</dbReference>
<dbReference type="PANTHER" id="PTHR21240">
    <property type="entry name" value="2-AMINO-3-CARBOXYLMUCONATE-6-SEMIALDEHYDE DECARBOXYLASE"/>
    <property type="match status" value="1"/>
</dbReference>
<evidence type="ECO:0000313" key="2">
    <source>
        <dbReference type="EMBL" id="QWZ08878.1"/>
    </source>
</evidence>
<gene>
    <name evidence="2" type="ORF">KRR39_03230</name>
</gene>
<protein>
    <submittedName>
        <fullName evidence="2">Amidohydrolase</fullName>
    </submittedName>
</protein>
<dbReference type="GO" id="GO:0019748">
    <property type="term" value="P:secondary metabolic process"/>
    <property type="evidence" value="ECO:0007669"/>
    <property type="project" value="TreeGrafter"/>
</dbReference>
<name>A0A975SZK1_9ACTN</name>
<feature type="region of interest" description="Disordered" evidence="1">
    <location>
        <begin position="301"/>
        <end position="320"/>
    </location>
</feature>
<dbReference type="InterPro" id="IPR032465">
    <property type="entry name" value="ACMSD"/>
</dbReference>
<accession>A0A975SZK1</accession>
<organism evidence="2 3">
    <name type="scientific">Nocardioides panacis</name>
    <dbReference type="NCBI Taxonomy" id="2849501"/>
    <lineage>
        <taxon>Bacteria</taxon>
        <taxon>Bacillati</taxon>
        <taxon>Actinomycetota</taxon>
        <taxon>Actinomycetes</taxon>
        <taxon>Propionibacteriales</taxon>
        <taxon>Nocardioidaceae</taxon>
        <taxon>Nocardioides</taxon>
    </lineage>
</organism>
<keyword evidence="3" id="KW-1185">Reference proteome</keyword>
<dbReference type="GO" id="GO:0016831">
    <property type="term" value="F:carboxy-lyase activity"/>
    <property type="evidence" value="ECO:0007669"/>
    <property type="project" value="InterPro"/>
</dbReference>
<dbReference type="KEGG" id="nps:KRR39_03230"/>
<dbReference type="GO" id="GO:0005737">
    <property type="term" value="C:cytoplasm"/>
    <property type="evidence" value="ECO:0007669"/>
    <property type="project" value="TreeGrafter"/>
</dbReference>
<dbReference type="Proteomes" id="UP000683575">
    <property type="component" value="Chromosome"/>
</dbReference>
<evidence type="ECO:0000256" key="1">
    <source>
        <dbReference type="SAM" id="MobiDB-lite"/>
    </source>
</evidence>
<evidence type="ECO:0000313" key="3">
    <source>
        <dbReference type="Proteomes" id="UP000683575"/>
    </source>
</evidence>
<sequence length="320" mass="34840">MAETQATDVHQHLWPEPLVDRLRARSRVPYLRGWTLFTRDELPFEVDPAHHDVRTRVAADHADGIGRACVSLSAPLGIESLERPEADALLAAWHDGARALPAHFAAWASAPTTDPDLDELAGLLREGFVGVQLPATELLTPDAWERLGDLLRVAERADKPVFVHPGPEPVRASAGALPAWWAPVVGYATQMQAAWWGWQAAGGRELFPTLRVLFGAGAGLAPVHHERHVARGGDSPTIDPGLYVDTSSYGPQALDALVRVLGIDVLALGSDRPYARPLDRLLGDAATHAIRVVNPVRLLDGHHTTQHQERVEGRTWPRAS</sequence>
<dbReference type="EMBL" id="CP077062">
    <property type="protein sequence ID" value="QWZ08878.1"/>
    <property type="molecule type" value="Genomic_DNA"/>
</dbReference>
<reference evidence="2" key="1">
    <citation type="submission" date="2021-06" db="EMBL/GenBank/DDBJ databases">
        <title>Complete genome sequence of Nocardioides sp. G188.</title>
        <authorList>
            <person name="Im W.-T."/>
        </authorList>
    </citation>
    <scope>NUCLEOTIDE SEQUENCE</scope>
    <source>
        <strain evidence="2">G188</strain>
    </source>
</reference>
<dbReference type="AlphaFoldDB" id="A0A975SZK1"/>